<keyword evidence="3 13" id="KW-0489">Methyltransferase</keyword>
<dbReference type="GO" id="GO:0005789">
    <property type="term" value="C:endoplasmic reticulum membrane"/>
    <property type="evidence" value="ECO:0007669"/>
    <property type="project" value="UniProtKB-SubCell"/>
</dbReference>
<dbReference type="OMA" id="FSDPQYV"/>
<dbReference type="AlphaFoldDB" id="A0A151ZC83"/>
<evidence type="ECO:0000256" key="6">
    <source>
        <dbReference type="ARBA" id="ARBA00022692"/>
    </source>
</evidence>
<evidence type="ECO:0000256" key="1">
    <source>
        <dbReference type="ARBA" id="ARBA00004127"/>
    </source>
</evidence>
<evidence type="ECO:0000256" key="2">
    <source>
        <dbReference type="ARBA" id="ARBA00022516"/>
    </source>
</evidence>
<comment type="catalytic activity">
    <reaction evidence="13">
        <text>a 1,2-diacyl-sn-glycero-3-phosphoethanolamine + S-adenosyl-L-methionine = a 1,2-diacyl-sn-glycero-3-phospho-N-methylethanolamine + S-adenosyl-L-homocysteine + H(+)</text>
        <dbReference type="Rhea" id="RHEA:11164"/>
        <dbReference type="ChEBI" id="CHEBI:15378"/>
        <dbReference type="ChEBI" id="CHEBI:57856"/>
        <dbReference type="ChEBI" id="CHEBI:59789"/>
        <dbReference type="ChEBI" id="CHEBI:64573"/>
        <dbReference type="ChEBI" id="CHEBI:64612"/>
        <dbReference type="EC" id="2.1.1.17"/>
    </reaction>
</comment>
<evidence type="ECO:0000256" key="14">
    <source>
        <dbReference type="SAM" id="Phobius"/>
    </source>
</evidence>
<keyword evidence="16" id="KW-1185">Reference proteome</keyword>
<keyword evidence="4 13" id="KW-0808">Transferase</keyword>
<dbReference type="OrthoDB" id="8300106at2759"/>
<feature type="intramembrane region" description="Helical" evidence="13">
    <location>
        <begin position="4"/>
        <end position="24"/>
    </location>
</feature>
<comment type="similarity">
    <text evidence="13">Belongs to the class VI-like SAM-binding methyltransferase superfamily. PEMT/PEM2 methyltransferase family.</text>
</comment>
<reference evidence="15 16" key="1">
    <citation type="submission" date="2015-12" db="EMBL/GenBank/DDBJ databases">
        <title>Dictyostelia acquired genes for synthesis and detection of signals that induce cell-type specialization by lateral gene transfer from prokaryotes.</title>
        <authorList>
            <person name="Gloeckner G."/>
            <person name="Schaap P."/>
        </authorList>
    </citation>
    <scope>NUCLEOTIDE SEQUENCE [LARGE SCALE GENOMIC DNA]</scope>
    <source>
        <strain evidence="15 16">TK</strain>
    </source>
</reference>
<keyword evidence="8 13" id="KW-1133">Transmembrane helix</keyword>
<evidence type="ECO:0000256" key="10">
    <source>
        <dbReference type="ARBA" id="ARBA00023136"/>
    </source>
</evidence>
<dbReference type="GO" id="GO:0032259">
    <property type="term" value="P:methylation"/>
    <property type="evidence" value="ECO:0007669"/>
    <property type="project" value="UniProtKB-KW"/>
</dbReference>
<dbReference type="PANTHER" id="PTHR15458:SF11">
    <property type="entry name" value="PHOSPHATIDYLETHANOLAMINE N-METHYLTRANSFERASE B"/>
    <property type="match status" value="1"/>
</dbReference>
<evidence type="ECO:0000256" key="8">
    <source>
        <dbReference type="ARBA" id="ARBA00022989"/>
    </source>
</evidence>
<evidence type="ECO:0000256" key="11">
    <source>
        <dbReference type="ARBA" id="ARBA00023209"/>
    </source>
</evidence>
<comment type="catalytic activity">
    <reaction evidence="13">
        <text>a 1,2-diacyl-sn-glycero-3-phospho-N-methylethanolamine + S-adenosyl-L-methionine = a 1,2-diacyl-sn-glycero-3-phospho-N,N-dimethylethanolamine + S-adenosyl-L-homocysteine + H(+)</text>
        <dbReference type="Rhea" id="RHEA:32735"/>
        <dbReference type="ChEBI" id="CHEBI:15378"/>
        <dbReference type="ChEBI" id="CHEBI:57856"/>
        <dbReference type="ChEBI" id="CHEBI:59789"/>
        <dbReference type="ChEBI" id="CHEBI:64572"/>
        <dbReference type="ChEBI" id="CHEBI:64573"/>
        <dbReference type="EC" id="2.1.1.71"/>
    </reaction>
</comment>
<dbReference type="GO" id="GO:0031966">
    <property type="term" value="C:mitochondrial membrane"/>
    <property type="evidence" value="ECO:0007669"/>
    <property type="project" value="UniProtKB-SubCell"/>
</dbReference>
<evidence type="ECO:0000313" key="16">
    <source>
        <dbReference type="Proteomes" id="UP000076078"/>
    </source>
</evidence>
<evidence type="ECO:0000256" key="3">
    <source>
        <dbReference type="ARBA" id="ARBA00022603"/>
    </source>
</evidence>
<dbReference type="Gene3D" id="1.20.120.1630">
    <property type="match status" value="1"/>
</dbReference>
<evidence type="ECO:0000256" key="7">
    <source>
        <dbReference type="ARBA" id="ARBA00022824"/>
    </source>
</evidence>
<dbReference type="Proteomes" id="UP000076078">
    <property type="component" value="Unassembled WGS sequence"/>
</dbReference>
<feature type="transmembrane region" description="Helical" evidence="14">
    <location>
        <begin position="6"/>
        <end position="22"/>
    </location>
</feature>
<comment type="pathway">
    <text evidence="13">Phospholipid metabolism; phosphatidylcholine biosynthesis.</text>
</comment>
<feature type="topological domain" description="Cytoplasmic" evidence="13">
    <location>
        <begin position="170"/>
        <end position="191"/>
    </location>
</feature>
<keyword evidence="12 13" id="KW-1208">Phospholipid metabolism</keyword>
<dbReference type="PANTHER" id="PTHR15458">
    <property type="entry name" value="PHOSPHATIDYLETHANOLAMINE N-METHYLTRANSFERASE"/>
    <property type="match status" value="1"/>
</dbReference>
<keyword evidence="2 13" id="KW-0444">Lipid biosynthesis</keyword>
<evidence type="ECO:0000256" key="12">
    <source>
        <dbReference type="ARBA" id="ARBA00023264"/>
    </source>
</evidence>
<comment type="caution">
    <text evidence="15">The sequence shown here is derived from an EMBL/GenBank/DDBJ whole genome shotgun (WGS) entry which is preliminary data.</text>
</comment>
<dbReference type="HAMAP" id="MF_03216">
    <property type="entry name" value="PLMT"/>
    <property type="match status" value="1"/>
</dbReference>
<feature type="topological domain" description="Lumenal" evidence="13">
    <location>
        <begin position="105"/>
        <end position="147"/>
    </location>
</feature>
<dbReference type="GO" id="GO:0006656">
    <property type="term" value="P:phosphatidylcholine biosynthetic process"/>
    <property type="evidence" value="ECO:0007669"/>
    <property type="project" value="UniProtKB-UniRule"/>
</dbReference>
<feature type="topological domain" description="Lumenal" evidence="13">
    <location>
        <begin position="25"/>
        <end position="36"/>
    </location>
</feature>
<comment type="subcellular location">
    <subcellularLocation>
        <location evidence="1">Endomembrane system</location>
        <topology evidence="1">Multi-pass membrane protein</topology>
    </subcellularLocation>
    <subcellularLocation>
        <location evidence="13">Endoplasmic reticulum membrane</location>
        <topology evidence="13">Multi-pass membrane protein</topology>
    </subcellularLocation>
    <subcellularLocation>
        <location evidence="13">Mitochondrion membrane</location>
        <topology evidence="13">Multi-pass membrane protein</topology>
    </subcellularLocation>
</comment>
<gene>
    <name evidence="15" type="ORF">DLAC_07323</name>
</gene>
<dbReference type="EC" id="2.1.1.71" evidence="13"/>
<dbReference type="GO" id="GO:0004608">
    <property type="term" value="F:phosphatidylethanolamine N-methyltransferase activity"/>
    <property type="evidence" value="ECO:0007669"/>
    <property type="project" value="UniProtKB-UniRule"/>
</dbReference>
<feature type="topological domain" description="Lumenal" evidence="13">
    <location>
        <begin position="1"/>
        <end position="3"/>
    </location>
</feature>
<proteinExistence type="inferred from homology"/>
<keyword evidence="6 13" id="KW-0812">Transmembrane</keyword>
<dbReference type="EC" id="2.1.1.17" evidence="13"/>
<keyword evidence="13" id="KW-0496">Mitochondrion</keyword>
<dbReference type="GO" id="GO:0000773">
    <property type="term" value="F:phosphatidyl-N-methylethanolamine N-methyltransferase activity"/>
    <property type="evidence" value="ECO:0007669"/>
    <property type="project" value="UniProtKB-UniRule"/>
</dbReference>
<evidence type="ECO:0000256" key="13">
    <source>
        <dbReference type="HAMAP-Rule" id="MF_03216"/>
    </source>
</evidence>
<evidence type="ECO:0000313" key="15">
    <source>
        <dbReference type="EMBL" id="KYQ91556.1"/>
    </source>
</evidence>
<accession>A0A151ZC83</accession>
<keyword evidence="5 13" id="KW-0949">S-adenosyl-L-methionine</keyword>
<dbReference type="STRING" id="361077.A0A151ZC83"/>
<feature type="transmembrane region" description="Helical" evidence="14">
    <location>
        <begin position="81"/>
        <end position="101"/>
    </location>
</feature>
<protein>
    <recommendedName>
        <fullName evidence="13">Phosphatidylethanolamine N-methyltransferase</fullName>
        <shortName evidence="13">PEAMT</shortName>
        <shortName evidence="13">PEMT</shortName>
        <ecNumber evidence="13">2.1.1.17</ecNumber>
        <ecNumber evidence="13">2.1.1.71</ecNumber>
    </recommendedName>
    <alternativeName>
        <fullName evidence="13">Phospholipid methyltransferase</fullName>
        <shortName evidence="13">PLMT</shortName>
    </alternativeName>
</protein>
<dbReference type="EMBL" id="LODT01000034">
    <property type="protein sequence ID" value="KYQ91556.1"/>
    <property type="molecule type" value="Genomic_DNA"/>
</dbReference>
<keyword evidence="7 13" id="KW-0256">Endoplasmic reticulum</keyword>
<evidence type="ECO:0000256" key="9">
    <source>
        <dbReference type="ARBA" id="ARBA00023098"/>
    </source>
</evidence>
<keyword evidence="11 13" id="KW-0594">Phospholipid biosynthesis</keyword>
<evidence type="ECO:0000256" key="5">
    <source>
        <dbReference type="ARBA" id="ARBA00022691"/>
    </source>
</evidence>
<feature type="binding site" evidence="13">
    <location>
        <begin position="88"/>
        <end position="90"/>
    </location>
    <ligand>
        <name>S-adenosyl-L-methionine</name>
        <dbReference type="ChEBI" id="CHEBI:59789"/>
    </ligand>
</feature>
<comment type="caution">
    <text evidence="13">Lacks conserved residue(s) required for the propagation of feature annotation.</text>
</comment>
<keyword evidence="9 13" id="KW-0443">Lipid metabolism</keyword>
<dbReference type="InterPro" id="IPR024960">
    <property type="entry name" value="PEMT/MFAP"/>
</dbReference>
<sequence>MFDSSLIYALVAIVLHVANYNATAQFEYKTRTFTKLLGKHTIYYNVVYLISSALVRDHFVNEAMQSDVDSLILFPQEFAEMIGNALFVFGILLNLWTLHALGLKGMYNGDSFGWIMDAPVTGGPYQFFNDPQYVGTIFVCLGPAIIYQTLSGYICTLAIGITFYISVKYVEGPHLTRIYSNKAYSKINFKK</sequence>
<dbReference type="InterPro" id="IPR007318">
    <property type="entry name" value="Phopholipid_MeTrfase"/>
</dbReference>
<organism evidence="15 16">
    <name type="scientific">Tieghemostelium lacteum</name>
    <name type="common">Slime mold</name>
    <name type="synonym">Dictyostelium lacteum</name>
    <dbReference type="NCBI Taxonomy" id="361077"/>
    <lineage>
        <taxon>Eukaryota</taxon>
        <taxon>Amoebozoa</taxon>
        <taxon>Evosea</taxon>
        <taxon>Eumycetozoa</taxon>
        <taxon>Dictyostelia</taxon>
        <taxon>Dictyosteliales</taxon>
        <taxon>Raperosteliaceae</taxon>
        <taxon>Tieghemostelium</taxon>
    </lineage>
</organism>
<dbReference type="UniPathway" id="UPA00753"/>
<comment type="catalytic activity">
    <reaction evidence="13">
        <text>a 1,2-diacyl-sn-glycero-3-phospho-N,N-dimethylethanolamine + S-adenosyl-L-methionine = a 1,2-diacyl-sn-glycero-3-phosphocholine + S-adenosyl-L-homocysteine + H(+)</text>
        <dbReference type="Rhea" id="RHEA:32739"/>
        <dbReference type="ChEBI" id="CHEBI:15378"/>
        <dbReference type="ChEBI" id="CHEBI:57643"/>
        <dbReference type="ChEBI" id="CHEBI:57856"/>
        <dbReference type="ChEBI" id="CHEBI:59789"/>
        <dbReference type="ChEBI" id="CHEBI:64572"/>
    </reaction>
</comment>
<dbReference type="InParanoid" id="A0A151ZC83"/>
<dbReference type="Pfam" id="PF04191">
    <property type="entry name" value="PEMT"/>
    <property type="match status" value="1"/>
</dbReference>
<name>A0A151ZC83_TIELA</name>
<dbReference type="PROSITE" id="PS50244">
    <property type="entry name" value="S5A_REDUCTASE"/>
    <property type="match status" value="1"/>
</dbReference>
<dbReference type="FunFam" id="1.20.120.1630:FF:000024">
    <property type="entry name" value="Phosphatidylethanolamine N-methyltransferase"/>
    <property type="match status" value="1"/>
</dbReference>
<feature type="binding site" evidence="13">
    <location>
        <begin position="171"/>
        <end position="172"/>
    </location>
    <ligand>
        <name>S-adenosyl-L-methionine</name>
        <dbReference type="ChEBI" id="CHEBI:59789"/>
    </ligand>
</feature>
<comment type="function">
    <text evidence="13">Catalyzes the three sequential steps of the methylation pathway for the biosynthesis of phosphatidylcholine, a critical and essential component for membrane structure. Uses S-adenosylmethionine (S-adenosyl-L-methionine, SAM or AdoMet) as the methyl group donor for the methylation of phosphatidylethanolamine (1,2-diacyl-sn-glycero-3-phosphoethanolamine, PE) to phosphatidylmonomethylethanolamine (1,2-diacyl-sn-glycero-3-phospho-N-methylethanolamine, PMME), PMME to phosphatidyldimethylethanolamine (1,2-diacyl-sn-glycero-3-phospho-N,N-dimethylethanolamine, PDME), and PDME to phosphatidylcholine (1,2-diacyl-sn-glycero-3-phosphocholine, PC), producing S-adenosyl-L-homocysteine in each step.</text>
</comment>
<evidence type="ECO:0000256" key="4">
    <source>
        <dbReference type="ARBA" id="ARBA00022679"/>
    </source>
</evidence>
<keyword evidence="10 13" id="KW-0472">Membrane</keyword>